<dbReference type="EMBL" id="CP012109">
    <property type="protein sequence ID" value="AKQ66602.1"/>
    <property type="molecule type" value="Genomic_DNA"/>
</dbReference>
<dbReference type="AlphaFoldDB" id="A0A0H4XEN6"/>
<organism evidence="1 2">
    <name type="scientific">Pseudomyxococcus hansupus</name>
    <dbReference type="NCBI Taxonomy" id="1297742"/>
    <lineage>
        <taxon>Bacteria</taxon>
        <taxon>Pseudomonadati</taxon>
        <taxon>Myxococcota</taxon>
        <taxon>Myxococcia</taxon>
        <taxon>Myxococcales</taxon>
        <taxon>Cystobacterineae</taxon>
        <taxon>Myxococcaceae</taxon>
        <taxon>Pseudomyxococcus</taxon>
    </lineage>
</organism>
<dbReference type="OrthoDB" id="5198170at2"/>
<name>A0A0H4XEN6_9BACT</name>
<dbReference type="Proteomes" id="UP000009026">
    <property type="component" value="Chromosome"/>
</dbReference>
<reference evidence="1 2" key="1">
    <citation type="journal article" date="2016" name="PLoS ONE">
        <title>Complete Genome Sequence and Comparative Genomics of a Novel Myxobacterium Myxococcus hansupus.</title>
        <authorList>
            <person name="Sharma G."/>
            <person name="Narwani T."/>
            <person name="Subramanian S."/>
        </authorList>
    </citation>
    <scope>NUCLEOTIDE SEQUENCE [LARGE SCALE GENOMIC DNA]</scope>
    <source>
        <strain evidence="2">mixupus</strain>
    </source>
</reference>
<evidence type="ECO:0000313" key="2">
    <source>
        <dbReference type="Proteomes" id="UP000009026"/>
    </source>
</evidence>
<gene>
    <name evidence="1" type="ORF">A176_003514</name>
</gene>
<proteinExistence type="predicted"/>
<dbReference type="KEGG" id="mym:A176_003514"/>
<dbReference type="PATRIC" id="fig|1297742.4.peg.3546"/>
<dbReference type="STRING" id="1297742.A176_003514"/>
<accession>A0A0H4XEN6</accession>
<dbReference type="eggNOG" id="ENOG5033H98">
    <property type="taxonomic scope" value="Bacteria"/>
</dbReference>
<sequence>MKDAIEQRLGALQAEYEAGQKMLAEMDAKRSQLTTTLLRIEGAMQVLREMLAPERLATDTVTNDSKAAR</sequence>
<dbReference type="RefSeq" id="WP_002639390.1">
    <property type="nucleotide sequence ID" value="NZ_CP012109.1"/>
</dbReference>
<keyword evidence="2" id="KW-1185">Reference proteome</keyword>
<protein>
    <submittedName>
        <fullName evidence="1">Uncharacterized protein</fullName>
    </submittedName>
</protein>
<evidence type="ECO:0000313" key="1">
    <source>
        <dbReference type="EMBL" id="AKQ66602.1"/>
    </source>
</evidence>